<sequence>MFKPLSKVLVLVAMLIAFVGQALAYTAMSCEMSENSHQSLMTMDHSSMNSHEGMDHSDMKTSASSSEDCCDQDCICPANACTSVTFLNANSGSTDILGFTDTIVNQGAEHPKSISTSLYRPPIFA</sequence>
<evidence type="ECO:0000256" key="1">
    <source>
        <dbReference type="SAM" id="SignalP"/>
    </source>
</evidence>
<dbReference type="RefSeq" id="WP_235312848.1">
    <property type="nucleotide sequence ID" value="NZ_JAKGAS010000006.1"/>
</dbReference>
<dbReference type="PROSITE" id="PS51257">
    <property type="entry name" value="PROKAR_LIPOPROTEIN"/>
    <property type="match status" value="1"/>
</dbReference>
<dbReference type="EMBL" id="JAKGAS010000006">
    <property type="protein sequence ID" value="MCF2948815.1"/>
    <property type="molecule type" value="Genomic_DNA"/>
</dbReference>
<accession>A0ABS9D7C2</accession>
<reference evidence="2 3" key="1">
    <citation type="submission" date="2022-01" db="EMBL/GenBank/DDBJ databases">
        <title>Paraglaciecola sp. G1-23.</title>
        <authorList>
            <person name="Jin M.S."/>
            <person name="Han D.M."/>
            <person name="Kim H.M."/>
            <person name="Jeon C.O."/>
        </authorList>
    </citation>
    <scope>NUCLEOTIDE SEQUENCE [LARGE SCALE GENOMIC DNA]</scope>
    <source>
        <strain evidence="2 3">G1-23</strain>
    </source>
</reference>
<feature type="chain" id="PRO_5045719850" description="CopL family metal-binding regulatory protein" evidence="1">
    <location>
        <begin position="25"/>
        <end position="125"/>
    </location>
</feature>
<name>A0ABS9D7C2_9ALTE</name>
<dbReference type="Proteomes" id="UP001521137">
    <property type="component" value="Unassembled WGS sequence"/>
</dbReference>
<protein>
    <recommendedName>
        <fullName evidence="4">CopL family metal-binding regulatory protein</fullName>
    </recommendedName>
</protein>
<feature type="signal peptide" evidence="1">
    <location>
        <begin position="1"/>
        <end position="24"/>
    </location>
</feature>
<keyword evidence="1" id="KW-0732">Signal</keyword>
<evidence type="ECO:0008006" key="4">
    <source>
        <dbReference type="Google" id="ProtNLM"/>
    </source>
</evidence>
<gene>
    <name evidence="2" type="ORF">L0668_11905</name>
</gene>
<proteinExistence type="predicted"/>
<comment type="caution">
    <text evidence="2">The sequence shown here is derived from an EMBL/GenBank/DDBJ whole genome shotgun (WGS) entry which is preliminary data.</text>
</comment>
<evidence type="ECO:0000313" key="2">
    <source>
        <dbReference type="EMBL" id="MCF2948815.1"/>
    </source>
</evidence>
<organism evidence="2 3">
    <name type="scientific">Paraglaciecola algarum</name>
    <dbReference type="NCBI Taxonomy" id="3050085"/>
    <lineage>
        <taxon>Bacteria</taxon>
        <taxon>Pseudomonadati</taxon>
        <taxon>Pseudomonadota</taxon>
        <taxon>Gammaproteobacteria</taxon>
        <taxon>Alteromonadales</taxon>
        <taxon>Alteromonadaceae</taxon>
        <taxon>Paraglaciecola</taxon>
    </lineage>
</organism>
<keyword evidence="3" id="KW-1185">Reference proteome</keyword>
<evidence type="ECO:0000313" key="3">
    <source>
        <dbReference type="Proteomes" id="UP001521137"/>
    </source>
</evidence>